<keyword evidence="2" id="KW-1185">Reference proteome</keyword>
<evidence type="ECO:0000313" key="2">
    <source>
        <dbReference type="Proteomes" id="UP000054217"/>
    </source>
</evidence>
<proteinExistence type="predicted"/>
<sequence>MLRGCVLHALRGFSFLCFNGNCGVLCCVHMRGSFEYGEKSTKSTSLGNAERLRW</sequence>
<dbReference type="AlphaFoldDB" id="A0A0C3N1W5"/>
<dbReference type="Proteomes" id="UP000054217">
    <property type="component" value="Unassembled WGS sequence"/>
</dbReference>
<accession>A0A0C3N1W5</accession>
<protein>
    <submittedName>
        <fullName evidence="1">Uncharacterized protein</fullName>
    </submittedName>
</protein>
<dbReference type="EMBL" id="KN832077">
    <property type="protein sequence ID" value="KIN95069.1"/>
    <property type="molecule type" value="Genomic_DNA"/>
</dbReference>
<reference evidence="1 2" key="1">
    <citation type="submission" date="2014-04" db="EMBL/GenBank/DDBJ databases">
        <authorList>
            <consortium name="DOE Joint Genome Institute"/>
            <person name="Kuo A."/>
            <person name="Kohler A."/>
            <person name="Costa M.D."/>
            <person name="Nagy L.G."/>
            <person name="Floudas D."/>
            <person name="Copeland A."/>
            <person name="Barry K.W."/>
            <person name="Cichocki N."/>
            <person name="Veneault-Fourrey C."/>
            <person name="LaButti K."/>
            <person name="Lindquist E.A."/>
            <person name="Lipzen A."/>
            <person name="Lundell T."/>
            <person name="Morin E."/>
            <person name="Murat C."/>
            <person name="Sun H."/>
            <person name="Tunlid A."/>
            <person name="Henrissat B."/>
            <person name="Grigoriev I.V."/>
            <person name="Hibbett D.S."/>
            <person name="Martin F."/>
            <person name="Nordberg H.P."/>
            <person name="Cantor M.N."/>
            <person name="Hua S.X."/>
        </authorList>
    </citation>
    <scope>NUCLEOTIDE SEQUENCE [LARGE SCALE GENOMIC DNA]</scope>
    <source>
        <strain evidence="1 2">Marx 270</strain>
    </source>
</reference>
<dbReference type="HOGENOM" id="CLU_3051325_0_0_1"/>
<reference evidence="2" key="2">
    <citation type="submission" date="2015-01" db="EMBL/GenBank/DDBJ databases">
        <title>Evolutionary Origins and Diversification of the Mycorrhizal Mutualists.</title>
        <authorList>
            <consortium name="DOE Joint Genome Institute"/>
            <consortium name="Mycorrhizal Genomics Consortium"/>
            <person name="Kohler A."/>
            <person name="Kuo A."/>
            <person name="Nagy L.G."/>
            <person name="Floudas D."/>
            <person name="Copeland A."/>
            <person name="Barry K.W."/>
            <person name="Cichocki N."/>
            <person name="Veneault-Fourrey C."/>
            <person name="LaButti K."/>
            <person name="Lindquist E.A."/>
            <person name="Lipzen A."/>
            <person name="Lundell T."/>
            <person name="Morin E."/>
            <person name="Murat C."/>
            <person name="Riley R."/>
            <person name="Ohm R."/>
            <person name="Sun H."/>
            <person name="Tunlid A."/>
            <person name="Henrissat B."/>
            <person name="Grigoriev I.V."/>
            <person name="Hibbett D.S."/>
            <person name="Martin F."/>
        </authorList>
    </citation>
    <scope>NUCLEOTIDE SEQUENCE [LARGE SCALE GENOMIC DNA]</scope>
    <source>
        <strain evidence="2">Marx 270</strain>
    </source>
</reference>
<dbReference type="InParanoid" id="A0A0C3N1W5"/>
<name>A0A0C3N1W5_PISTI</name>
<gene>
    <name evidence="1" type="ORF">M404DRAFT_333160</name>
</gene>
<organism evidence="1 2">
    <name type="scientific">Pisolithus tinctorius Marx 270</name>
    <dbReference type="NCBI Taxonomy" id="870435"/>
    <lineage>
        <taxon>Eukaryota</taxon>
        <taxon>Fungi</taxon>
        <taxon>Dikarya</taxon>
        <taxon>Basidiomycota</taxon>
        <taxon>Agaricomycotina</taxon>
        <taxon>Agaricomycetes</taxon>
        <taxon>Agaricomycetidae</taxon>
        <taxon>Boletales</taxon>
        <taxon>Sclerodermatineae</taxon>
        <taxon>Pisolithaceae</taxon>
        <taxon>Pisolithus</taxon>
    </lineage>
</organism>
<evidence type="ECO:0000313" key="1">
    <source>
        <dbReference type="EMBL" id="KIN95069.1"/>
    </source>
</evidence>